<dbReference type="Gene3D" id="3.90.1140.10">
    <property type="entry name" value="Cyclic phosphodiesterase"/>
    <property type="match status" value="1"/>
</dbReference>
<dbReference type="InterPro" id="IPR009097">
    <property type="entry name" value="Cyclic_Pdiesterase"/>
</dbReference>
<dbReference type="PANTHER" id="PTHR35561">
    <property type="entry name" value="RNA 2',3'-CYCLIC PHOSPHODIESTERASE"/>
    <property type="match status" value="1"/>
</dbReference>
<name>A0ABY9EFL0_9GAMM</name>
<reference evidence="3 4" key="1">
    <citation type="submission" date="2022-05" db="EMBL/GenBank/DDBJ databases">
        <title>Microbulbifer sp. nov., isolated from sponge.</title>
        <authorList>
            <person name="Gao L."/>
        </authorList>
    </citation>
    <scope>NUCLEOTIDE SEQUENCE [LARGE SCALE GENOMIC DNA]</scope>
    <source>
        <strain evidence="3 4">MI-G</strain>
    </source>
</reference>
<dbReference type="NCBIfam" id="TIGR02258">
    <property type="entry name" value="2_5_ligase"/>
    <property type="match status" value="1"/>
</dbReference>
<dbReference type="Pfam" id="PF13563">
    <property type="entry name" value="2_5_RNA_ligase2"/>
    <property type="match status" value="1"/>
</dbReference>
<feature type="active site" description="Proton acceptor" evidence="2">
    <location>
        <position position="142"/>
    </location>
</feature>
<dbReference type="EC" id="3.1.4.58" evidence="2"/>
<dbReference type="RefSeq" id="WP_301417523.1">
    <property type="nucleotide sequence ID" value="NZ_CP098023.1"/>
</dbReference>
<proteinExistence type="inferred from homology"/>
<dbReference type="PANTHER" id="PTHR35561:SF1">
    <property type="entry name" value="RNA 2',3'-CYCLIC PHOSPHODIESTERASE"/>
    <property type="match status" value="1"/>
</dbReference>
<keyword evidence="4" id="KW-1185">Reference proteome</keyword>
<dbReference type="InterPro" id="IPR004175">
    <property type="entry name" value="RNA_CPDase"/>
</dbReference>
<dbReference type="HAMAP" id="MF_01940">
    <property type="entry name" value="RNA_CPDase"/>
    <property type="match status" value="1"/>
</dbReference>
<dbReference type="SUPFAM" id="SSF55144">
    <property type="entry name" value="LigT-like"/>
    <property type="match status" value="1"/>
</dbReference>
<feature type="active site" description="Proton donor" evidence="2">
    <location>
        <position position="57"/>
    </location>
</feature>
<evidence type="ECO:0000313" key="4">
    <source>
        <dbReference type="Proteomes" id="UP001321520"/>
    </source>
</evidence>
<comment type="catalytic activity">
    <reaction evidence="2">
        <text>a 3'-end 2',3'-cyclophospho-ribonucleotide-RNA + H2O = a 3'-end 2'-phospho-ribonucleotide-RNA + H(+)</text>
        <dbReference type="Rhea" id="RHEA:11828"/>
        <dbReference type="Rhea" id="RHEA-COMP:10464"/>
        <dbReference type="Rhea" id="RHEA-COMP:17353"/>
        <dbReference type="ChEBI" id="CHEBI:15377"/>
        <dbReference type="ChEBI" id="CHEBI:15378"/>
        <dbReference type="ChEBI" id="CHEBI:83064"/>
        <dbReference type="ChEBI" id="CHEBI:173113"/>
        <dbReference type="EC" id="3.1.4.58"/>
    </reaction>
</comment>
<comment type="function">
    <text evidence="2">Hydrolyzes RNA 2',3'-cyclic phosphodiester to an RNA 2'-phosphomonoester.</text>
</comment>
<evidence type="ECO:0000256" key="1">
    <source>
        <dbReference type="ARBA" id="ARBA00022801"/>
    </source>
</evidence>
<accession>A0ABY9EFL0</accession>
<dbReference type="EMBL" id="CP098023">
    <property type="protein sequence ID" value="WKD50838.1"/>
    <property type="molecule type" value="Genomic_DNA"/>
</dbReference>
<keyword evidence="1 2" id="KW-0378">Hydrolase</keyword>
<feature type="short sequence motif" description="HXTX 2" evidence="2">
    <location>
        <begin position="142"/>
        <end position="145"/>
    </location>
</feature>
<feature type="short sequence motif" description="HXTX 1" evidence="2">
    <location>
        <begin position="57"/>
        <end position="60"/>
    </location>
</feature>
<gene>
    <name evidence="3" type="primary">thpR</name>
    <name evidence="3" type="ORF">M8T91_05275</name>
</gene>
<organism evidence="3 4">
    <name type="scientific">Microbulbifer spongiae</name>
    <dbReference type="NCBI Taxonomy" id="2944933"/>
    <lineage>
        <taxon>Bacteria</taxon>
        <taxon>Pseudomonadati</taxon>
        <taxon>Pseudomonadota</taxon>
        <taxon>Gammaproteobacteria</taxon>
        <taxon>Cellvibrionales</taxon>
        <taxon>Microbulbiferaceae</taxon>
        <taxon>Microbulbifer</taxon>
    </lineage>
</organism>
<sequence>MSKMKTRMGKATSRLFIGIPPCGSTQAYFDELIRRCRARIEQQQRNQIHWTRPHDRHLTLGFLGETPDYLIPSIEQGLVQIAGTVSRASGHLFSLTPFPAQNAHLLAAELTGDPNLQKLHQLCQQLIIHLGMTPGRRSYRPHITLARGREGFCGLVPVHLDYSMPLNTIALYKSIPAPDSSHYQRLFETALCGIPL</sequence>
<evidence type="ECO:0000313" key="3">
    <source>
        <dbReference type="EMBL" id="WKD50838.1"/>
    </source>
</evidence>
<evidence type="ECO:0000256" key="2">
    <source>
        <dbReference type="HAMAP-Rule" id="MF_01940"/>
    </source>
</evidence>
<comment type="similarity">
    <text evidence="2">Belongs to the 2H phosphoesterase superfamily. ThpR family.</text>
</comment>
<protein>
    <recommendedName>
        <fullName evidence="2">RNA 2',3'-cyclic phosphodiesterase</fullName>
        <shortName evidence="2">RNA 2',3'-CPDase</shortName>
        <ecNumber evidence="2">3.1.4.58</ecNumber>
    </recommendedName>
</protein>
<dbReference type="Proteomes" id="UP001321520">
    <property type="component" value="Chromosome"/>
</dbReference>